<evidence type="ECO:0000313" key="3">
    <source>
        <dbReference type="Proteomes" id="UP000287033"/>
    </source>
</evidence>
<reference evidence="2 3" key="1">
    <citation type="journal article" date="2018" name="Nat. Ecol. Evol.">
        <title>Shark genomes provide insights into elasmobranch evolution and the origin of vertebrates.</title>
        <authorList>
            <person name="Hara Y"/>
            <person name="Yamaguchi K"/>
            <person name="Onimaru K"/>
            <person name="Kadota M"/>
            <person name="Koyanagi M"/>
            <person name="Keeley SD"/>
            <person name="Tatsumi K"/>
            <person name="Tanaka K"/>
            <person name="Motone F"/>
            <person name="Kageyama Y"/>
            <person name="Nozu R"/>
            <person name="Adachi N"/>
            <person name="Nishimura O"/>
            <person name="Nakagawa R"/>
            <person name="Tanegashima C"/>
            <person name="Kiyatake I"/>
            <person name="Matsumoto R"/>
            <person name="Murakumo K"/>
            <person name="Nishida K"/>
            <person name="Terakita A"/>
            <person name="Kuratani S"/>
            <person name="Sato K"/>
            <person name="Hyodo S Kuraku.S."/>
        </authorList>
    </citation>
    <scope>NUCLEOTIDE SEQUENCE [LARGE SCALE GENOMIC DNA]</scope>
</reference>
<feature type="region of interest" description="Disordered" evidence="1">
    <location>
        <begin position="36"/>
        <end position="63"/>
    </location>
</feature>
<feature type="compositionally biased region" description="Low complexity" evidence="1">
    <location>
        <begin position="44"/>
        <end position="53"/>
    </location>
</feature>
<comment type="caution">
    <text evidence="2">The sequence shown here is derived from an EMBL/GenBank/DDBJ whole genome shotgun (WGS) entry which is preliminary data.</text>
</comment>
<feature type="non-terminal residue" evidence="2">
    <location>
        <position position="238"/>
    </location>
</feature>
<protein>
    <submittedName>
        <fullName evidence="2">Uncharacterized protein</fullName>
    </submittedName>
</protein>
<sequence>VGVDDVLGGRIGDHALVAFDRIGLLGRDEGGADIGEVGADDARGANGAAVGDGARQRDRPVEPLPRLRYERERRQRAGMAAGAGGDQNQAVGALLDRLVRELLIDHVVEHDAAPAVDGLVELLTRAERGDDHRHLVLLAKRHVVIEPVVRLVHDLVDRERRRRPLRMRLVISRELFLDPVQPFVEQFRRPRIQRRERADHAGLALGDDEVGHGDDEQRCPDHGKRQAALEQSRHGHWR</sequence>
<dbReference type="EMBL" id="BEZZ01190671">
    <property type="protein sequence ID" value="GCC46820.1"/>
    <property type="molecule type" value="Genomic_DNA"/>
</dbReference>
<gene>
    <name evidence="2" type="ORF">chiPu_0030698</name>
</gene>
<organism evidence="2 3">
    <name type="scientific">Chiloscyllium punctatum</name>
    <name type="common">Brownbanded bambooshark</name>
    <name type="synonym">Hemiscyllium punctatum</name>
    <dbReference type="NCBI Taxonomy" id="137246"/>
    <lineage>
        <taxon>Eukaryota</taxon>
        <taxon>Metazoa</taxon>
        <taxon>Chordata</taxon>
        <taxon>Craniata</taxon>
        <taxon>Vertebrata</taxon>
        <taxon>Chondrichthyes</taxon>
        <taxon>Elasmobranchii</taxon>
        <taxon>Galeomorphii</taxon>
        <taxon>Galeoidea</taxon>
        <taxon>Orectolobiformes</taxon>
        <taxon>Hemiscylliidae</taxon>
        <taxon>Chiloscyllium</taxon>
    </lineage>
</organism>
<evidence type="ECO:0000256" key="1">
    <source>
        <dbReference type="SAM" id="MobiDB-lite"/>
    </source>
</evidence>
<feature type="compositionally biased region" description="Basic and acidic residues" evidence="1">
    <location>
        <begin position="54"/>
        <end position="63"/>
    </location>
</feature>
<evidence type="ECO:0000313" key="2">
    <source>
        <dbReference type="EMBL" id="GCC46820.1"/>
    </source>
</evidence>
<proteinExistence type="predicted"/>
<accession>A0A401TW30</accession>
<keyword evidence="3" id="KW-1185">Reference proteome</keyword>
<dbReference type="Proteomes" id="UP000287033">
    <property type="component" value="Unassembled WGS sequence"/>
</dbReference>
<feature type="region of interest" description="Disordered" evidence="1">
    <location>
        <begin position="198"/>
        <end position="238"/>
    </location>
</feature>
<name>A0A401TW30_CHIPU</name>
<feature type="non-terminal residue" evidence="2">
    <location>
        <position position="1"/>
    </location>
</feature>
<dbReference type="AlphaFoldDB" id="A0A401TW30"/>
<feature type="compositionally biased region" description="Basic and acidic residues" evidence="1">
    <location>
        <begin position="209"/>
        <end position="224"/>
    </location>
</feature>